<evidence type="ECO:0000313" key="4">
    <source>
        <dbReference type="Proteomes" id="UP000824055"/>
    </source>
</evidence>
<feature type="domain" description="Secretion system C-terminal sorting" evidence="2">
    <location>
        <begin position="65"/>
        <end position="127"/>
    </location>
</feature>
<feature type="signal peptide" evidence="1">
    <location>
        <begin position="1"/>
        <end position="27"/>
    </location>
</feature>
<accession>A0A9D2JUU0</accession>
<protein>
    <submittedName>
        <fullName evidence="3">T9SS type A sorting domain-containing protein</fullName>
    </submittedName>
</protein>
<dbReference type="Pfam" id="PF18962">
    <property type="entry name" value="Por_Secre_tail"/>
    <property type="match status" value="1"/>
</dbReference>
<gene>
    <name evidence="3" type="ORF">H9966_00860</name>
</gene>
<dbReference type="AlphaFoldDB" id="A0A9D2JUU0"/>
<comment type="caution">
    <text evidence="3">The sequence shown here is derived from an EMBL/GenBank/DDBJ whole genome shotgun (WGS) entry which is preliminary data.</text>
</comment>
<feature type="chain" id="PRO_5038536822" evidence="1">
    <location>
        <begin position="28"/>
        <end position="138"/>
    </location>
</feature>
<evidence type="ECO:0000313" key="3">
    <source>
        <dbReference type="EMBL" id="HIZ68435.1"/>
    </source>
</evidence>
<evidence type="ECO:0000256" key="1">
    <source>
        <dbReference type="SAM" id="SignalP"/>
    </source>
</evidence>
<proteinExistence type="predicted"/>
<dbReference type="NCBIfam" id="TIGR04183">
    <property type="entry name" value="Por_Secre_tail"/>
    <property type="match status" value="1"/>
</dbReference>
<name>A0A9D2JUU0_9BACT</name>
<organism evidence="3 4">
    <name type="scientific">Candidatus Prevotella avicola</name>
    <dbReference type="NCBI Taxonomy" id="2838738"/>
    <lineage>
        <taxon>Bacteria</taxon>
        <taxon>Pseudomonadati</taxon>
        <taxon>Bacteroidota</taxon>
        <taxon>Bacteroidia</taxon>
        <taxon>Bacteroidales</taxon>
        <taxon>Prevotellaceae</taxon>
        <taxon>Prevotella</taxon>
    </lineage>
</organism>
<keyword evidence="1" id="KW-0732">Signal</keyword>
<reference evidence="3" key="1">
    <citation type="journal article" date="2021" name="PeerJ">
        <title>Extensive microbial diversity within the chicken gut microbiome revealed by metagenomics and culture.</title>
        <authorList>
            <person name="Gilroy R."/>
            <person name="Ravi A."/>
            <person name="Getino M."/>
            <person name="Pursley I."/>
            <person name="Horton D.L."/>
            <person name="Alikhan N.F."/>
            <person name="Baker D."/>
            <person name="Gharbi K."/>
            <person name="Hall N."/>
            <person name="Watson M."/>
            <person name="Adriaenssens E.M."/>
            <person name="Foster-Nyarko E."/>
            <person name="Jarju S."/>
            <person name="Secka A."/>
            <person name="Antonio M."/>
            <person name="Oren A."/>
            <person name="Chaudhuri R.R."/>
            <person name="La Ragione R."/>
            <person name="Hildebrand F."/>
            <person name="Pallen M.J."/>
        </authorList>
    </citation>
    <scope>NUCLEOTIDE SEQUENCE</scope>
    <source>
        <strain evidence="3">ChiHecec3B27-8219</strain>
    </source>
</reference>
<sequence>MKKKITLLGILLSTIFCSSFGQNVSYAYDEAGNRVKREIVLQTRAAEESTNESYSEMLNDRDIRIYPNPTEGQLTVEITGDGACRFDIYNISGQQVLTTNSGPGRVVLDISSQPKGFYILRITTGNGGDPSTWKIVKK</sequence>
<dbReference type="InterPro" id="IPR026444">
    <property type="entry name" value="Secre_tail"/>
</dbReference>
<reference evidence="3" key="2">
    <citation type="submission" date="2021-04" db="EMBL/GenBank/DDBJ databases">
        <authorList>
            <person name="Gilroy R."/>
        </authorList>
    </citation>
    <scope>NUCLEOTIDE SEQUENCE</scope>
    <source>
        <strain evidence="3">ChiHecec3B27-8219</strain>
    </source>
</reference>
<dbReference type="EMBL" id="DXBE01000009">
    <property type="protein sequence ID" value="HIZ68435.1"/>
    <property type="molecule type" value="Genomic_DNA"/>
</dbReference>
<evidence type="ECO:0000259" key="2">
    <source>
        <dbReference type="Pfam" id="PF18962"/>
    </source>
</evidence>
<dbReference type="Proteomes" id="UP000824055">
    <property type="component" value="Unassembled WGS sequence"/>
</dbReference>